<name>A0A8B7R145_HIPAR</name>
<feature type="region of interest" description="Disordered" evidence="1">
    <location>
        <begin position="1"/>
        <end position="107"/>
    </location>
</feature>
<dbReference type="AlphaFoldDB" id="A0A8B7R145"/>
<proteinExistence type="predicted"/>
<evidence type="ECO:0000313" key="3">
    <source>
        <dbReference type="Proteomes" id="UP000694851"/>
    </source>
</evidence>
<protein>
    <submittedName>
        <fullName evidence="4 5">Protein LBH</fullName>
    </submittedName>
</protein>
<sequence length="107" mass="10722">MSAPQPAMPELSPAEEAEGLAGKAVVGAREKGPRLAQRLPSIVVESSEVGTVESGELRWPPEGAQRASPQSQATAASSPSLPGASGKAPDDAGSKCACSEDQAPTAQ</sequence>
<dbReference type="RefSeq" id="XP_019494789.1">
    <property type="nucleotide sequence ID" value="XM_019639244.1"/>
</dbReference>
<dbReference type="PANTHER" id="PTHR14987:SF3">
    <property type="entry name" value="LBH DOMAIN-CONTAINING PROTEIN 2"/>
    <property type="match status" value="1"/>
</dbReference>
<feature type="domain" description="LBH" evidence="2">
    <location>
        <begin position="37"/>
        <end position="63"/>
    </location>
</feature>
<evidence type="ECO:0000259" key="2">
    <source>
        <dbReference type="Pfam" id="PF15317"/>
    </source>
</evidence>
<organism evidence="3 5">
    <name type="scientific">Hipposideros armiger</name>
    <name type="common">Great Himalayan leaf-nosed bat</name>
    <dbReference type="NCBI Taxonomy" id="186990"/>
    <lineage>
        <taxon>Eukaryota</taxon>
        <taxon>Metazoa</taxon>
        <taxon>Chordata</taxon>
        <taxon>Craniata</taxon>
        <taxon>Vertebrata</taxon>
        <taxon>Euteleostomi</taxon>
        <taxon>Mammalia</taxon>
        <taxon>Eutheria</taxon>
        <taxon>Laurasiatheria</taxon>
        <taxon>Chiroptera</taxon>
        <taxon>Yinpterochiroptera</taxon>
        <taxon>Rhinolophoidea</taxon>
        <taxon>Hipposideridae</taxon>
        <taxon>Hipposideros</taxon>
    </lineage>
</organism>
<dbReference type="RefSeq" id="XP_019494788.1">
    <property type="nucleotide sequence ID" value="XM_019639243.1"/>
</dbReference>
<dbReference type="RefSeq" id="XP_019494791.1">
    <property type="nucleotide sequence ID" value="XM_019639246.1"/>
</dbReference>
<dbReference type="Proteomes" id="UP000694851">
    <property type="component" value="Unplaced"/>
</dbReference>
<dbReference type="RefSeq" id="XP_019494790.1">
    <property type="nucleotide sequence ID" value="XM_019639245.1"/>
</dbReference>
<dbReference type="InterPro" id="IPR038990">
    <property type="entry name" value="LBH_dom"/>
</dbReference>
<evidence type="ECO:0000313" key="7">
    <source>
        <dbReference type="RefSeq" id="XP_019494791.1"/>
    </source>
</evidence>
<dbReference type="RefSeq" id="XP_019494792.1">
    <property type="nucleotide sequence ID" value="XM_019639247.1"/>
</dbReference>
<gene>
    <name evidence="4 5 6 7 8" type="primary">LOC109381033</name>
</gene>
<dbReference type="Pfam" id="PF15317">
    <property type="entry name" value="Lbh"/>
    <property type="match status" value="1"/>
</dbReference>
<evidence type="ECO:0000313" key="4">
    <source>
        <dbReference type="RefSeq" id="XP_019494788.1"/>
    </source>
</evidence>
<feature type="compositionally biased region" description="Low complexity" evidence="1">
    <location>
        <begin position="41"/>
        <end position="54"/>
    </location>
</feature>
<dbReference type="GeneID" id="109381033"/>
<evidence type="ECO:0000313" key="5">
    <source>
        <dbReference type="RefSeq" id="XP_019494789.1"/>
    </source>
</evidence>
<evidence type="ECO:0000313" key="6">
    <source>
        <dbReference type="RefSeq" id="XP_019494790.1"/>
    </source>
</evidence>
<dbReference type="KEGG" id="hai:109381033"/>
<dbReference type="CTD" id="107984640"/>
<accession>A0A8B7R145</accession>
<feature type="compositionally biased region" description="Low complexity" evidence="1">
    <location>
        <begin position="64"/>
        <end position="87"/>
    </location>
</feature>
<evidence type="ECO:0000256" key="1">
    <source>
        <dbReference type="SAM" id="MobiDB-lite"/>
    </source>
</evidence>
<reference evidence="4 5" key="1">
    <citation type="submission" date="2025-04" db="UniProtKB">
        <authorList>
            <consortium name="RefSeq"/>
        </authorList>
    </citation>
    <scope>IDENTIFICATION</scope>
    <source>
        <tissue evidence="4 5">Muscle</tissue>
    </source>
</reference>
<dbReference type="InterPro" id="IPR042945">
    <property type="entry name" value="LBH_dom_prot"/>
</dbReference>
<dbReference type="PANTHER" id="PTHR14987">
    <property type="entry name" value="PROTEIN LBH-RELATED"/>
    <property type="match status" value="1"/>
</dbReference>
<keyword evidence="3" id="KW-1185">Reference proteome</keyword>
<evidence type="ECO:0000313" key="8">
    <source>
        <dbReference type="RefSeq" id="XP_019494792.1"/>
    </source>
</evidence>
<dbReference type="OrthoDB" id="9421103at2759"/>